<feature type="compositionally biased region" description="Basic and acidic residues" evidence="1">
    <location>
        <begin position="178"/>
        <end position="195"/>
    </location>
</feature>
<evidence type="ECO:0000313" key="3">
    <source>
        <dbReference type="Proteomes" id="UP000492821"/>
    </source>
</evidence>
<keyword evidence="2" id="KW-0472">Membrane</keyword>
<reference evidence="4" key="2">
    <citation type="submission" date="2020-10" db="UniProtKB">
        <authorList>
            <consortium name="WormBaseParasite"/>
        </authorList>
    </citation>
    <scope>IDENTIFICATION</scope>
</reference>
<name>A0A7E4VZW1_PANRE</name>
<organism evidence="3 4">
    <name type="scientific">Panagrellus redivivus</name>
    <name type="common">Microworm</name>
    <dbReference type="NCBI Taxonomy" id="6233"/>
    <lineage>
        <taxon>Eukaryota</taxon>
        <taxon>Metazoa</taxon>
        <taxon>Ecdysozoa</taxon>
        <taxon>Nematoda</taxon>
        <taxon>Chromadorea</taxon>
        <taxon>Rhabditida</taxon>
        <taxon>Tylenchina</taxon>
        <taxon>Panagrolaimomorpha</taxon>
        <taxon>Panagrolaimoidea</taxon>
        <taxon>Panagrolaimidae</taxon>
        <taxon>Panagrellus</taxon>
    </lineage>
</organism>
<feature type="region of interest" description="Disordered" evidence="1">
    <location>
        <begin position="246"/>
        <end position="294"/>
    </location>
</feature>
<feature type="compositionally biased region" description="Polar residues" evidence="1">
    <location>
        <begin position="259"/>
        <end position="273"/>
    </location>
</feature>
<proteinExistence type="predicted"/>
<protein>
    <submittedName>
        <fullName evidence="4">DAG1 domain-containing protein</fullName>
    </submittedName>
</protein>
<feature type="transmembrane region" description="Helical" evidence="2">
    <location>
        <begin position="142"/>
        <end position="168"/>
    </location>
</feature>
<feature type="transmembrane region" description="Helical" evidence="2">
    <location>
        <begin position="71"/>
        <end position="89"/>
    </location>
</feature>
<keyword evidence="3" id="KW-1185">Reference proteome</keyword>
<feature type="region of interest" description="Disordered" evidence="1">
    <location>
        <begin position="175"/>
        <end position="216"/>
    </location>
</feature>
<sequence>MDRQGNVMLGMSRITMLKTIAFNADEAFELILKKVPDQSTKVKLLNADRYVPMESMETTTPKKSSSATTRVVVIVLLAIAGKALIGHFMTLKVLRFNDDGTLNVFLARVPSPLTVVTLLNAERYVPPEQLTEPATPKKPNTATIGVVVIALLVISGLLFAGLIVLMCYCRRRTPQQMEHSDDQGQKHKTLKDDRAPAPLPSKPKSGRTSSTTVTTATLPVKSSSTVAVFPVENVLPRSSMIKAKPTLSPHANPIPSASPFDNTSLNNSTNESASYKKASDRHSKSTLRRPSSQR</sequence>
<evidence type="ECO:0000256" key="2">
    <source>
        <dbReference type="SAM" id="Phobius"/>
    </source>
</evidence>
<dbReference type="AlphaFoldDB" id="A0A7E4VZW1"/>
<accession>A0A7E4VZW1</accession>
<keyword evidence="2" id="KW-0812">Transmembrane</keyword>
<dbReference type="Proteomes" id="UP000492821">
    <property type="component" value="Unassembled WGS sequence"/>
</dbReference>
<keyword evidence="2" id="KW-1133">Transmembrane helix</keyword>
<evidence type="ECO:0000313" key="4">
    <source>
        <dbReference type="WBParaSite" id="Pan_g4756.t1"/>
    </source>
</evidence>
<evidence type="ECO:0000256" key="1">
    <source>
        <dbReference type="SAM" id="MobiDB-lite"/>
    </source>
</evidence>
<reference evidence="3" key="1">
    <citation type="journal article" date="2013" name="Genetics">
        <title>The draft genome and transcriptome of Panagrellus redivivus are shaped by the harsh demands of a free-living lifestyle.</title>
        <authorList>
            <person name="Srinivasan J."/>
            <person name="Dillman A.R."/>
            <person name="Macchietto M.G."/>
            <person name="Heikkinen L."/>
            <person name="Lakso M."/>
            <person name="Fracchia K.M."/>
            <person name="Antoshechkin I."/>
            <person name="Mortazavi A."/>
            <person name="Wong G."/>
            <person name="Sternberg P.W."/>
        </authorList>
    </citation>
    <scope>NUCLEOTIDE SEQUENCE [LARGE SCALE GENOMIC DNA]</scope>
    <source>
        <strain evidence="3">MT8872</strain>
    </source>
</reference>
<dbReference type="WBParaSite" id="Pan_g4756.t1">
    <property type="protein sequence ID" value="Pan_g4756.t1"/>
    <property type="gene ID" value="Pan_g4756"/>
</dbReference>